<evidence type="ECO:0000313" key="3">
    <source>
        <dbReference type="Proteomes" id="UP001600894"/>
    </source>
</evidence>
<dbReference type="InterPro" id="IPR012337">
    <property type="entry name" value="RNaseH-like_sf"/>
</dbReference>
<dbReference type="RefSeq" id="WP_176254097.1">
    <property type="nucleotide sequence ID" value="NZ_BAABXL010000001.1"/>
</dbReference>
<feature type="domain" description="Exonuclease" evidence="1">
    <location>
        <begin position="4"/>
        <end position="169"/>
    </location>
</feature>
<dbReference type="SMART" id="SM00479">
    <property type="entry name" value="EXOIII"/>
    <property type="match status" value="1"/>
</dbReference>
<dbReference type="InterPro" id="IPR013520">
    <property type="entry name" value="Ribonucl_H"/>
</dbReference>
<dbReference type="PANTHER" id="PTHR30231:SF41">
    <property type="entry name" value="DNA POLYMERASE III SUBUNIT EPSILON"/>
    <property type="match status" value="1"/>
</dbReference>
<gene>
    <name evidence="2" type="ORF">F130042H8_06160</name>
</gene>
<accession>A0ABQ0AU59</accession>
<dbReference type="Proteomes" id="UP001600894">
    <property type="component" value="Unassembled WGS sequence"/>
</dbReference>
<dbReference type="SUPFAM" id="SSF53098">
    <property type="entry name" value="Ribonuclease H-like"/>
    <property type="match status" value="1"/>
</dbReference>
<dbReference type="InterPro" id="IPR006054">
    <property type="entry name" value="DnaQ"/>
</dbReference>
<dbReference type="PANTHER" id="PTHR30231">
    <property type="entry name" value="DNA POLYMERASE III SUBUNIT EPSILON"/>
    <property type="match status" value="1"/>
</dbReference>
<protein>
    <recommendedName>
        <fullName evidence="1">Exonuclease domain-containing protein</fullName>
    </recommendedName>
</protein>
<keyword evidence="3" id="KW-1185">Reference proteome</keyword>
<dbReference type="InterPro" id="IPR036397">
    <property type="entry name" value="RNaseH_sf"/>
</dbReference>
<organism evidence="2 3">
    <name type="scientific">Enterocloster alcoholdehydrogenati</name>
    <dbReference type="NCBI Taxonomy" id="2547410"/>
    <lineage>
        <taxon>Bacteria</taxon>
        <taxon>Bacillati</taxon>
        <taxon>Bacillota</taxon>
        <taxon>Clostridia</taxon>
        <taxon>Lachnospirales</taxon>
        <taxon>Lachnospiraceae</taxon>
        <taxon>Enterocloster</taxon>
    </lineage>
</organism>
<dbReference type="NCBIfam" id="TIGR00573">
    <property type="entry name" value="dnaq"/>
    <property type="match status" value="1"/>
</dbReference>
<name>A0ABQ0AU59_9FIRM</name>
<comment type="caution">
    <text evidence="2">The sequence shown here is derived from an EMBL/GenBank/DDBJ whole genome shotgun (WGS) entry which is preliminary data.</text>
</comment>
<dbReference type="Gene3D" id="3.30.420.10">
    <property type="entry name" value="Ribonuclease H-like superfamily/Ribonuclease H"/>
    <property type="match status" value="1"/>
</dbReference>
<reference evidence="2 3" key="1">
    <citation type="submission" date="2024-04" db="EMBL/GenBank/DDBJ databases">
        <title>Defined microbial consortia suppress multidrug-resistant proinflammatory Enterobacteriaceae via ecological control.</title>
        <authorList>
            <person name="Furuichi M."/>
            <person name="Kawaguchi T."/>
            <person name="Pust M."/>
            <person name="Yasuma K."/>
            <person name="Plichta D."/>
            <person name="Hasegawa N."/>
            <person name="Ohya T."/>
            <person name="Bhattarai S."/>
            <person name="Sasajima S."/>
            <person name="Aoto Y."/>
            <person name="Tuganbaev T."/>
            <person name="Yaginuma M."/>
            <person name="Ueda M."/>
            <person name="Okahashi N."/>
            <person name="Amafuji K."/>
            <person name="Kiridooshi Y."/>
            <person name="Sugita K."/>
            <person name="Strazar M."/>
            <person name="Skelly A."/>
            <person name="Suda W."/>
            <person name="Hattori M."/>
            <person name="Nakamoto N."/>
            <person name="Caballero S."/>
            <person name="Norman J."/>
            <person name="Olle B."/>
            <person name="Tanoue T."/>
            <person name="Arita M."/>
            <person name="Bucci V."/>
            <person name="Atarashi K."/>
            <person name="Xavier R."/>
            <person name="Honda K."/>
        </authorList>
    </citation>
    <scope>NUCLEOTIDE SEQUENCE [LARGE SCALE GENOMIC DNA]</scope>
    <source>
        <strain evidence="3">f13</strain>
    </source>
</reference>
<dbReference type="Pfam" id="PF00929">
    <property type="entry name" value="RNase_T"/>
    <property type="match status" value="1"/>
</dbReference>
<evidence type="ECO:0000313" key="2">
    <source>
        <dbReference type="EMBL" id="GAA6267556.1"/>
    </source>
</evidence>
<proteinExistence type="predicted"/>
<dbReference type="EMBL" id="BAABXL010000001">
    <property type="protein sequence ID" value="GAA6267556.1"/>
    <property type="molecule type" value="Genomic_DNA"/>
</dbReference>
<dbReference type="CDD" id="cd06127">
    <property type="entry name" value="DEDDh"/>
    <property type="match status" value="1"/>
</dbReference>
<sequence length="237" mass="26871">MTSSYIALDLETTGLESRTEKITEAAALKVIDGEIHGRFVTLINPGRAITKKITELTGITDEMVKDAPAMEEVIGELLKFSEGLPLLGHNISFDYRFLKQAAVNSHLECERDAVDTLLLCRSLMPADEKKNLSAACAFYHIPQSTAHRAEADAESAHLLYRKLCSLYGKEREELFRPHPLIHKAKREQPATKRQKEYLQELIKCHRIDITLQMDCLSRSEASRLIDTIILQRGRLRE</sequence>
<evidence type="ECO:0000259" key="1">
    <source>
        <dbReference type="SMART" id="SM00479"/>
    </source>
</evidence>